<dbReference type="Proteomes" id="UP000235965">
    <property type="component" value="Unassembled WGS sequence"/>
</dbReference>
<dbReference type="AlphaFoldDB" id="A0A2J7PDR5"/>
<comment type="caution">
    <text evidence="2">The sequence shown here is derived from an EMBL/GenBank/DDBJ whole genome shotgun (WGS) entry which is preliminary data.</text>
</comment>
<evidence type="ECO:0000256" key="1">
    <source>
        <dbReference type="SAM" id="MobiDB-lite"/>
    </source>
</evidence>
<protein>
    <submittedName>
        <fullName evidence="2">Uncharacterized protein</fullName>
    </submittedName>
</protein>
<organism evidence="2 3">
    <name type="scientific">Cryptotermes secundus</name>
    <dbReference type="NCBI Taxonomy" id="105785"/>
    <lineage>
        <taxon>Eukaryota</taxon>
        <taxon>Metazoa</taxon>
        <taxon>Ecdysozoa</taxon>
        <taxon>Arthropoda</taxon>
        <taxon>Hexapoda</taxon>
        <taxon>Insecta</taxon>
        <taxon>Pterygota</taxon>
        <taxon>Neoptera</taxon>
        <taxon>Polyneoptera</taxon>
        <taxon>Dictyoptera</taxon>
        <taxon>Blattodea</taxon>
        <taxon>Blattoidea</taxon>
        <taxon>Termitoidae</taxon>
        <taxon>Kalotermitidae</taxon>
        <taxon>Cryptotermitinae</taxon>
        <taxon>Cryptotermes</taxon>
    </lineage>
</organism>
<keyword evidence="3" id="KW-1185">Reference proteome</keyword>
<evidence type="ECO:0000313" key="3">
    <source>
        <dbReference type="Proteomes" id="UP000235965"/>
    </source>
</evidence>
<name>A0A2J7PDR5_9NEOP</name>
<accession>A0A2J7PDR5</accession>
<reference evidence="2 3" key="1">
    <citation type="submission" date="2017-12" db="EMBL/GenBank/DDBJ databases">
        <title>Hemimetabolous genomes reveal molecular basis of termite eusociality.</title>
        <authorList>
            <person name="Harrison M.C."/>
            <person name="Jongepier E."/>
            <person name="Robertson H.M."/>
            <person name="Arning N."/>
            <person name="Bitard-Feildel T."/>
            <person name="Chao H."/>
            <person name="Childers C.P."/>
            <person name="Dinh H."/>
            <person name="Doddapaneni H."/>
            <person name="Dugan S."/>
            <person name="Gowin J."/>
            <person name="Greiner C."/>
            <person name="Han Y."/>
            <person name="Hu H."/>
            <person name="Hughes D.S.T."/>
            <person name="Huylmans A.-K."/>
            <person name="Kemena C."/>
            <person name="Kremer L.P.M."/>
            <person name="Lee S.L."/>
            <person name="Lopez-Ezquerra A."/>
            <person name="Mallet L."/>
            <person name="Monroy-Kuhn J.M."/>
            <person name="Moser A."/>
            <person name="Murali S.C."/>
            <person name="Muzny D.M."/>
            <person name="Otani S."/>
            <person name="Piulachs M.-D."/>
            <person name="Poelchau M."/>
            <person name="Qu J."/>
            <person name="Schaub F."/>
            <person name="Wada-Katsumata A."/>
            <person name="Worley K.C."/>
            <person name="Xie Q."/>
            <person name="Ylla G."/>
            <person name="Poulsen M."/>
            <person name="Gibbs R.A."/>
            <person name="Schal C."/>
            <person name="Richards S."/>
            <person name="Belles X."/>
            <person name="Korb J."/>
            <person name="Bornberg-Bauer E."/>
        </authorList>
    </citation>
    <scope>NUCLEOTIDE SEQUENCE [LARGE SCALE GENOMIC DNA]</scope>
    <source>
        <tissue evidence="2">Whole body</tissue>
    </source>
</reference>
<proteinExistence type="predicted"/>
<gene>
    <name evidence="2" type="ORF">B7P43_G01680</name>
</gene>
<evidence type="ECO:0000313" key="2">
    <source>
        <dbReference type="EMBL" id="PNF14462.1"/>
    </source>
</evidence>
<sequence length="52" mass="5567">MLVLAGGEWSASRPGCFTPGERSPTTHWIGGWVDPKAGLDEVFDTPPRLSSP</sequence>
<dbReference type="EMBL" id="NEVH01026386">
    <property type="protein sequence ID" value="PNF14462.1"/>
    <property type="molecule type" value="Genomic_DNA"/>
</dbReference>
<feature type="region of interest" description="Disordered" evidence="1">
    <location>
        <begin position="1"/>
        <end position="22"/>
    </location>
</feature>
<dbReference type="InParanoid" id="A0A2J7PDR5"/>